<dbReference type="Gene3D" id="3.90.420.10">
    <property type="entry name" value="Oxidoreductase, molybdopterin-binding domain"/>
    <property type="match status" value="1"/>
</dbReference>
<evidence type="ECO:0000256" key="1">
    <source>
        <dbReference type="SAM" id="SignalP"/>
    </source>
</evidence>
<feature type="domain" description="Oxidoreductase molybdopterin-binding" evidence="2">
    <location>
        <begin position="71"/>
        <end position="141"/>
    </location>
</feature>
<dbReference type="AlphaFoldDB" id="A0A1H7LE35"/>
<organism evidence="3 4">
    <name type="scientific">Roseovarius azorensis</name>
    <dbReference type="NCBI Taxonomy" id="1287727"/>
    <lineage>
        <taxon>Bacteria</taxon>
        <taxon>Pseudomonadati</taxon>
        <taxon>Pseudomonadota</taxon>
        <taxon>Alphaproteobacteria</taxon>
        <taxon>Rhodobacterales</taxon>
        <taxon>Roseobacteraceae</taxon>
        <taxon>Roseovarius</taxon>
    </lineage>
</organism>
<feature type="signal peptide" evidence="1">
    <location>
        <begin position="1"/>
        <end position="24"/>
    </location>
</feature>
<accession>A0A1H7LE35</accession>
<feature type="chain" id="PRO_5009299678" description="Oxidoreductase molybdopterin-binding domain-containing protein" evidence="1">
    <location>
        <begin position="25"/>
        <end position="170"/>
    </location>
</feature>
<proteinExistence type="predicted"/>
<reference evidence="3 4" key="1">
    <citation type="submission" date="2016-10" db="EMBL/GenBank/DDBJ databases">
        <authorList>
            <person name="de Groot N.N."/>
        </authorList>
    </citation>
    <scope>NUCLEOTIDE SEQUENCE [LARGE SCALE GENOMIC DNA]</scope>
    <source>
        <strain evidence="3 4">DSM 100674</strain>
    </source>
</reference>
<dbReference type="Pfam" id="PF00174">
    <property type="entry name" value="Oxidored_molyb"/>
    <property type="match status" value="1"/>
</dbReference>
<sequence length="170" mass="19214">MYRRALTSGFLAAALAALARPSMAATADDAFCVIMTITYDMPRNDQTGAITLTEDQIRDLPRLTFNTTTIWTSGVQKFTGVPLRALLDHYGLEGREIVLSAANDYRITIPMSEIRTDAPMIAYERNDRPMSLRDYGPLWLVYNYDGDAANRTQTVFSRSIWQLDHITVKR</sequence>
<gene>
    <name evidence="3" type="ORF">SAMN05443999_10338</name>
</gene>
<dbReference type="SUPFAM" id="SSF56524">
    <property type="entry name" value="Oxidoreductase molybdopterin-binding domain"/>
    <property type="match status" value="1"/>
</dbReference>
<keyword evidence="4" id="KW-1185">Reference proteome</keyword>
<dbReference type="EMBL" id="FOAG01000003">
    <property type="protein sequence ID" value="SEK97159.1"/>
    <property type="molecule type" value="Genomic_DNA"/>
</dbReference>
<dbReference type="STRING" id="1287727.SAMN05443999_10338"/>
<evidence type="ECO:0000313" key="3">
    <source>
        <dbReference type="EMBL" id="SEK97159.1"/>
    </source>
</evidence>
<dbReference type="Proteomes" id="UP000199582">
    <property type="component" value="Unassembled WGS sequence"/>
</dbReference>
<dbReference type="InterPro" id="IPR036374">
    <property type="entry name" value="OxRdtase_Mopterin-bd_sf"/>
</dbReference>
<evidence type="ECO:0000313" key="4">
    <source>
        <dbReference type="Proteomes" id="UP000199582"/>
    </source>
</evidence>
<dbReference type="RefSeq" id="WP_175544703.1">
    <property type="nucleotide sequence ID" value="NZ_FOAG01000003.1"/>
</dbReference>
<evidence type="ECO:0000259" key="2">
    <source>
        <dbReference type="Pfam" id="PF00174"/>
    </source>
</evidence>
<dbReference type="InterPro" id="IPR000572">
    <property type="entry name" value="OxRdtase_Mopterin-bd_dom"/>
</dbReference>
<name>A0A1H7LE35_9RHOB</name>
<keyword evidence="1" id="KW-0732">Signal</keyword>
<protein>
    <recommendedName>
        <fullName evidence="2">Oxidoreductase molybdopterin-binding domain-containing protein</fullName>
    </recommendedName>
</protein>